<dbReference type="InterPro" id="IPR051089">
    <property type="entry name" value="prtT"/>
</dbReference>
<dbReference type="GO" id="GO:0006351">
    <property type="term" value="P:DNA-templated transcription"/>
    <property type="evidence" value="ECO:0007669"/>
    <property type="project" value="InterPro"/>
</dbReference>
<dbReference type="InterPro" id="IPR036864">
    <property type="entry name" value="Zn2-C6_fun-type_DNA-bd_sf"/>
</dbReference>
<dbReference type="AlphaFoldDB" id="A0A9W8MBG2"/>
<evidence type="ECO:0000313" key="9">
    <source>
        <dbReference type="EMBL" id="KAJ2923692.1"/>
    </source>
</evidence>
<dbReference type="Pfam" id="PF04082">
    <property type="entry name" value="Fungal_trans"/>
    <property type="match status" value="1"/>
</dbReference>
<dbReference type="GO" id="GO:0008270">
    <property type="term" value="F:zinc ion binding"/>
    <property type="evidence" value="ECO:0007669"/>
    <property type="project" value="InterPro"/>
</dbReference>
<dbReference type="SMART" id="SM00066">
    <property type="entry name" value="GAL4"/>
    <property type="match status" value="1"/>
</dbReference>
<keyword evidence="6" id="KW-0539">Nucleus</keyword>
<evidence type="ECO:0000256" key="7">
    <source>
        <dbReference type="SAM" id="MobiDB-lite"/>
    </source>
</evidence>
<dbReference type="OrthoDB" id="3429912at2759"/>
<dbReference type="GO" id="GO:0000981">
    <property type="term" value="F:DNA-binding transcription factor activity, RNA polymerase II-specific"/>
    <property type="evidence" value="ECO:0007669"/>
    <property type="project" value="InterPro"/>
</dbReference>
<dbReference type="CDD" id="cd12148">
    <property type="entry name" value="fungal_TF_MHR"/>
    <property type="match status" value="1"/>
</dbReference>
<dbReference type="PANTHER" id="PTHR31845">
    <property type="entry name" value="FINGER DOMAIN PROTEIN, PUTATIVE-RELATED"/>
    <property type="match status" value="1"/>
</dbReference>
<dbReference type="PANTHER" id="PTHR31845:SF19">
    <property type="entry name" value="TRANSCRIPTION FACTOR DOMAIN-CONTAINING PROTEIN"/>
    <property type="match status" value="1"/>
</dbReference>
<keyword evidence="3" id="KW-0805">Transcription regulation</keyword>
<dbReference type="CDD" id="cd00067">
    <property type="entry name" value="GAL4"/>
    <property type="match status" value="1"/>
</dbReference>
<protein>
    <recommendedName>
        <fullName evidence="8">Zn(2)-C6 fungal-type domain-containing protein</fullName>
    </recommendedName>
</protein>
<keyword evidence="5" id="KW-0804">Transcription</keyword>
<evidence type="ECO:0000256" key="3">
    <source>
        <dbReference type="ARBA" id="ARBA00023015"/>
    </source>
</evidence>
<dbReference type="SMART" id="SM00906">
    <property type="entry name" value="Fungal_trans"/>
    <property type="match status" value="1"/>
</dbReference>
<feature type="non-terminal residue" evidence="9">
    <location>
        <position position="841"/>
    </location>
</feature>
<organism evidence="9 10">
    <name type="scientific">Candolleomyces eurysporus</name>
    <dbReference type="NCBI Taxonomy" id="2828524"/>
    <lineage>
        <taxon>Eukaryota</taxon>
        <taxon>Fungi</taxon>
        <taxon>Dikarya</taxon>
        <taxon>Basidiomycota</taxon>
        <taxon>Agaricomycotina</taxon>
        <taxon>Agaricomycetes</taxon>
        <taxon>Agaricomycetidae</taxon>
        <taxon>Agaricales</taxon>
        <taxon>Agaricineae</taxon>
        <taxon>Psathyrellaceae</taxon>
        <taxon>Candolleomyces</taxon>
    </lineage>
</organism>
<feature type="region of interest" description="Disordered" evidence="7">
    <location>
        <begin position="1"/>
        <end position="54"/>
    </location>
</feature>
<name>A0A9W8MBG2_9AGAR</name>
<dbReference type="EMBL" id="JANBPK010001294">
    <property type="protein sequence ID" value="KAJ2923692.1"/>
    <property type="molecule type" value="Genomic_DNA"/>
</dbReference>
<evidence type="ECO:0000256" key="6">
    <source>
        <dbReference type="ARBA" id="ARBA00023242"/>
    </source>
</evidence>
<keyword evidence="4" id="KW-0238">DNA-binding</keyword>
<feature type="region of interest" description="Disordered" evidence="7">
    <location>
        <begin position="124"/>
        <end position="179"/>
    </location>
</feature>
<feature type="region of interest" description="Disordered" evidence="7">
    <location>
        <begin position="678"/>
        <end position="703"/>
    </location>
</feature>
<dbReference type="InterPro" id="IPR001138">
    <property type="entry name" value="Zn2Cys6_DnaBD"/>
</dbReference>
<dbReference type="GO" id="GO:0000976">
    <property type="term" value="F:transcription cis-regulatory region binding"/>
    <property type="evidence" value="ECO:0007669"/>
    <property type="project" value="TreeGrafter"/>
</dbReference>
<sequence>MYPSTSNVNGKRPMSSISNSSSRKKMRQDDESGDAQSPAAEKDDKPKPTRGSRACTVCRRLKMKCVGGEQGPPCKRCISGNHECIFEESNRGKRSSKKHEALSASLRKMEKTMDILLKSVGNPDIVSGLLSRTPSPTPRESSTQALIATSPTPPPPQPYSSHSNAPPGSPKLHSLPDNSLNPLGLLAEASLANRRSQAAKPSTTAPSKNARDEQPKVGVASDNYFKPGPMTILPLRRLYIERQVQPEMLNFVTTDEVVALFNIYFEHIHMHASVLDPNFHTPSLVCSRSPFLLTTICSIASKFYTAKPELHPRLTELAKKLAFSVPAKGYKSVEIVQAYLLLALWGCGAVERYEQDKTWLLLGMAIRMATDLNLHRKTSVPSADTAEGKALDIEVHNRERTWILCFCLDRSFSAQMGKPSSIKEDYIIRHAAVQWYRSPVSIPSDASMVAYCELQRILSRSLEFLYSGTDSLSGLQTQCDYLLVIKTFEAQLDTWSQQWFDDRLLPSENSPTVEYKRMMRRFYFNYAMLVLNSFGLQNALERAHMNIPHFFARCHTTAMTCATIVRDTLGPSGFLRYSPDSHFVQISYAILTLLKLIRPEFQAFLDNEQNTLQLVKDVADILDNVAANNLHTPALYSGFLRALISAKLESKSASLDGSGSDTKTPPEEISGITHLEMQPATGFHPPPPPPQHHHQQQQSHAGQVMEGSYNLLSEFQFDAEMGPVADMSTFPPTMAPPPPDDANAGLMMENILSSGFWDSMLIPGYNSVDGFSGGFVFGTGGSGLITPRFGISPEQSGANTPGRHGLYHQQGSQLTQHSINAAFNKNQTLKDGGIKIDVSSS</sequence>
<comment type="subcellular location">
    <subcellularLocation>
        <location evidence="1">Nucleus</location>
    </subcellularLocation>
</comment>
<feature type="compositionally biased region" description="Polar residues" evidence="7">
    <location>
        <begin position="193"/>
        <end position="207"/>
    </location>
</feature>
<dbReference type="Pfam" id="PF00172">
    <property type="entry name" value="Zn_clus"/>
    <property type="match status" value="1"/>
</dbReference>
<dbReference type="PROSITE" id="PS00463">
    <property type="entry name" value="ZN2_CY6_FUNGAL_1"/>
    <property type="match status" value="1"/>
</dbReference>
<evidence type="ECO:0000313" key="10">
    <source>
        <dbReference type="Proteomes" id="UP001140091"/>
    </source>
</evidence>
<dbReference type="Proteomes" id="UP001140091">
    <property type="component" value="Unassembled WGS sequence"/>
</dbReference>
<evidence type="ECO:0000259" key="8">
    <source>
        <dbReference type="PROSITE" id="PS50048"/>
    </source>
</evidence>
<keyword evidence="2" id="KW-0479">Metal-binding</keyword>
<proteinExistence type="predicted"/>
<reference evidence="9" key="1">
    <citation type="submission" date="2022-06" db="EMBL/GenBank/DDBJ databases">
        <title>Genome Sequence of Candolleomyces eurysporus.</title>
        <authorList>
            <person name="Buettner E."/>
        </authorList>
    </citation>
    <scope>NUCLEOTIDE SEQUENCE</scope>
    <source>
        <strain evidence="9">VTCC 930004</strain>
    </source>
</reference>
<dbReference type="Gene3D" id="4.10.240.10">
    <property type="entry name" value="Zn(2)-C6 fungal-type DNA-binding domain"/>
    <property type="match status" value="1"/>
</dbReference>
<feature type="compositionally biased region" description="Low complexity" evidence="7">
    <location>
        <begin position="131"/>
        <end position="143"/>
    </location>
</feature>
<comment type="caution">
    <text evidence="9">The sequence shown here is derived from an EMBL/GenBank/DDBJ whole genome shotgun (WGS) entry which is preliminary data.</text>
</comment>
<evidence type="ECO:0000256" key="1">
    <source>
        <dbReference type="ARBA" id="ARBA00004123"/>
    </source>
</evidence>
<dbReference type="GO" id="GO:0005634">
    <property type="term" value="C:nucleus"/>
    <property type="evidence" value="ECO:0007669"/>
    <property type="project" value="UniProtKB-SubCell"/>
</dbReference>
<feature type="domain" description="Zn(2)-C6 fungal-type" evidence="8">
    <location>
        <begin position="54"/>
        <end position="86"/>
    </location>
</feature>
<feature type="region of interest" description="Disordered" evidence="7">
    <location>
        <begin position="193"/>
        <end position="221"/>
    </location>
</feature>
<dbReference type="PROSITE" id="PS50048">
    <property type="entry name" value="ZN2_CY6_FUNGAL_2"/>
    <property type="match status" value="1"/>
</dbReference>
<keyword evidence="10" id="KW-1185">Reference proteome</keyword>
<evidence type="ECO:0000256" key="5">
    <source>
        <dbReference type="ARBA" id="ARBA00023163"/>
    </source>
</evidence>
<accession>A0A9W8MBG2</accession>
<dbReference type="InterPro" id="IPR007219">
    <property type="entry name" value="XnlR_reg_dom"/>
</dbReference>
<dbReference type="SUPFAM" id="SSF57701">
    <property type="entry name" value="Zn2/Cys6 DNA-binding domain"/>
    <property type="match status" value="1"/>
</dbReference>
<evidence type="ECO:0000256" key="4">
    <source>
        <dbReference type="ARBA" id="ARBA00023125"/>
    </source>
</evidence>
<evidence type="ECO:0000256" key="2">
    <source>
        <dbReference type="ARBA" id="ARBA00022723"/>
    </source>
</evidence>
<gene>
    <name evidence="9" type="ORF">H1R20_g13398</name>
</gene>